<reference evidence="1 2" key="2">
    <citation type="submission" date="2018-11" db="EMBL/GenBank/DDBJ databases">
        <authorList>
            <consortium name="Pathogen Informatics"/>
        </authorList>
    </citation>
    <scope>NUCLEOTIDE SEQUENCE [LARGE SCALE GENOMIC DNA]</scope>
</reference>
<organism evidence="2 3">
    <name type="scientific">Toxocara canis</name>
    <name type="common">Canine roundworm</name>
    <dbReference type="NCBI Taxonomy" id="6265"/>
    <lineage>
        <taxon>Eukaryota</taxon>
        <taxon>Metazoa</taxon>
        <taxon>Ecdysozoa</taxon>
        <taxon>Nematoda</taxon>
        <taxon>Chromadorea</taxon>
        <taxon>Rhabditida</taxon>
        <taxon>Spirurina</taxon>
        <taxon>Ascaridomorpha</taxon>
        <taxon>Ascaridoidea</taxon>
        <taxon>Toxocaridae</taxon>
        <taxon>Toxocara</taxon>
    </lineage>
</organism>
<dbReference type="Proteomes" id="UP000050794">
    <property type="component" value="Unassembled WGS sequence"/>
</dbReference>
<name>A0A183UK98_TOXCA</name>
<keyword evidence="2" id="KW-1185">Reference proteome</keyword>
<dbReference type="WBParaSite" id="TCNE_0000891801-mRNA-1">
    <property type="protein sequence ID" value="TCNE_0000891801-mRNA-1"/>
    <property type="gene ID" value="TCNE_0000891801"/>
</dbReference>
<dbReference type="EMBL" id="UYWY01020029">
    <property type="protein sequence ID" value="VDM40239.1"/>
    <property type="molecule type" value="Genomic_DNA"/>
</dbReference>
<proteinExistence type="predicted"/>
<protein>
    <submittedName>
        <fullName evidence="1 3">Uncharacterized protein</fullName>
    </submittedName>
</protein>
<evidence type="ECO:0000313" key="2">
    <source>
        <dbReference type="Proteomes" id="UP000050794"/>
    </source>
</evidence>
<dbReference type="AlphaFoldDB" id="A0A183UK98"/>
<reference evidence="3" key="1">
    <citation type="submission" date="2016-06" db="UniProtKB">
        <authorList>
            <consortium name="WormBaseParasite"/>
        </authorList>
    </citation>
    <scope>IDENTIFICATION</scope>
</reference>
<accession>A0A183UK98</accession>
<evidence type="ECO:0000313" key="1">
    <source>
        <dbReference type="EMBL" id="VDM40239.1"/>
    </source>
</evidence>
<gene>
    <name evidence="1" type="ORF">TCNE_LOCUS8918</name>
</gene>
<evidence type="ECO:0000313" key="3">
    <source>
        <dbReference type="WBParaSite" id="TCNE_0000891801-mRNA-1"/>
    </source>
</evidence>
<sequence>MKPYPCKQSLSGASTALLVRAEPYSYEQSLTRASIALPVQGQPYSCKQFEFNSTIVTIGLRENRNEPR</sequence>